<keyword evidence="1" id="KW-0732">Signal</keyword>
<feature type="chain" id="PRO_5014669672" description="Secreted protein" evidence="1">
    <location>
        <begin position="38"/>
        <end position="108"/>
    </location>
</feature>
<sequence length="108" mass="12228">MFTQNRRRRCRKEGGRMVFGVCLCCLFLALFFPPTAPAPSATVVSFCIYLPQNHLVQQTSAPSAFSLLSIRVPRGRTVFLFVVTRRKREMCGEPDSECVCVRAKHDES</sequence>
<name>A0A2M4DS38_ANODA</name>
<dbReference type="EMBL" id="GGFL01016195">
    <property type="protein sequence ID" value="MBW80373.1"/>
    <property type="molecule type" value="Transcribed_RNA"/>
</dbReference>
<evidence type="ECO:0008006" key="3">
    <source>
        <dbReference type="Google" id="ProtNLM"/>
    </source>
</evidence>
<reference evidence="2" key="1">
    <citation type="submission" date="2018-01" db="EMBL/GenBank/DDBJ databases">
        <title>An insight into the sialome of Amazonian anophelines.</title>
        <authorList>
            <person name="Ribeiro J.M."/>
            <person name="Scarpassa V."/>
            <person name="Calvo E."/>
        </authorList>
    </citation>
    <scope>NUCLEOTIDE SEQUENCE</scope>
</reference>
<proteinExistence type="predicted"/>
<protein>
    <recommendedName>
        <fullName evidence="3">Secreted protein</fullName>
    </recommendedName>
</protein>
<dbReference type="AlphaFoldDB" id="A0A2M4DS38"/>
<feature type="signal peptide" evidence="1">
    <location>
        <begin position="1"/>
        <end position="37"/>
    </location>
</feature>
<evidence type="ECO:0000313" key="2">
    <source>
        <dbReference type="EMBL" id="MBW80373.1"/>
    </source>
</evidence>
<evidence type="ECO:0000256" key="1">
    <source>
        <dbReference type="SAM" id="SignalP"/>
    </source>
</evidence>
<accession>A0A2M4DS38</accession>
<organism evidence="2">
    <name type="scientific">Anopheles darlingi</name>
    <name type="common">Mosquito</name>
    <dbReference type="NCBI Taxonomy" id="43151"/>
    <lineage>
        <taxon>Eukaryota</taxon>
        <taxon>Metazoa</taxon>
        <taxon>Ecdysozoa</taxon>
        <taxon>Arthropoda</taxon>
        <taxon>Hexapoda</taxon>
        <taxon>Insecta</taxon>
        <taxon>Pterygota</taxon>
        <taxon>Neoptera</taxon>
        <taxon>Endopterygota</taxon>
        <taxon>Diptera</taxon>
        <taxon>Nematocera</taxon>
        <taxon>Culicoidea</taxon>
        <taxon>Culicidae</taxon>
        <taxon>Anophelinae</taxon>
        <taxon>Anopheles</taxon>
    </lineage>
</organism>